<gene>
    <name evidence="1" type="ORF">F5147DRAFT_148907</name>
</gene>
<name>A0A9P7F9A7_9AGAM</name>
<dbReference type="EMBL" id="JABBWM010000023">
    <property type="protein sequence ID" value="KAG2109680.1"/>
    <property type="molecule type" value="Genomic_DNA"/>
</dbReference>
<dbReference type="AlphaFoldDB" id="A0A9P7F9A7"/>
<comment type="caution">
    <text evidence="1">The sequence shown here is derived from an EMBL/GenBank/DDBJ whole genome shotgun (WGS) entry which is preliminary data.</text>
</comment>
<proteinExistence type="predicted"/>
<evidence type="ECO:0000313" key="1">
    <source>
        <dbReference type="EMBL" id="KAG2109680.1"/>
    </source>
</evidence>
<sequence>MEGLDSIWKRYPAFRIAGALNIHFMQEDAFKFGRPTDLHCRRVKNTVDINTVKKWIKLCHASHGDTCKVSRIGEHDKRILPGFVRVVDIVLMAVVPAPSGCRYMAPSYIWGGIGAGYWTTKDNIAECGTPGRLSTKSSLIPSLIRLYSFDNLVNVTYGSMLYATTIHNMDLVHGLSYLTIIGCPSLPCSTFTFTSASRTTIALFDDQIRNHPSGQRLLYPEHNVSVHCKILTFTYLHLCV</sequence>
<keyword evidence="2" id="KW-1185">Reference proteome</keyword>
<dbReference type="Proteomes" id="UP000823399">
    <property type="component" value="Unassembled WGS sequence"/>
</dbReference>
<dbReference type="RefSeq" id="XP_041293625.1">
    <property type="nucleotide sequence ID" value="XM_041428280.1"/>
</dbReference>
<dbReference type="OrthoDB" id="5125733at2759"/>
<organism evidence="1 2">
    <name type="scientific">Suillus discolor</name>
    <dbReference type="NCBI Taxonomy" id="1912936"/>
    <lineage>
        <taxon>Eukaryota</taxon>
        <taxon>Fungi</taxon>
        <taxon>Dikarya</taxon>
        <taxon>Basidiomycota</taxon>
        <taxon>Agaricomycotina</taxon>
        <taxon>Agaricomycetes</taxon>
        <taxon>Agaricomycetidae</taxon>
        <taxon>Boletales</taxon>
        <taxon>Suillineae</taxon>
        <taxon>Suillaceae</taxon>
        <taxon>Suillus</taxon>
    </lineage>
</organism>
<protein>
    <submittedName>
        <fullName evidence="1">Uncharacterized protein</fullName>
    </submittedName>
</protein>
<reference evidence="1" key="1">
    <citation type="journal article" date="2020" name="New Phytol.">
        <title>Comparative genomics reveals dynamic genome evolution in host specialist ectomycorrhizal fungi.</title>
        <authorList>
            <person name="Lofgren L.A."/>
            <person name="Nguyen N.H."/>
            <person name="Vilgalys R."/>
            <person name="Ruytinx J."/>
            <person name="Liao H.L."/>
            <person name="Branco S."/>
            <person name="Kuo A."/>
            <person name="LaButti K."/>
            <person name="Lipzen A."/>
            <person name="Andreopoulos W."/>
            <person name="Pangilinan J."/>
            <person name="Riley R."/>
            <person name="Hundley H."/>
            <person name="Na H."/>
            <person name="Barry K."/>
            <person name="Grigoriev I.V."/>
            <person name="Stajich J.E."/>
            <person name="Kennedy P.G."/>
        </authorList>
    </citation>
    <scope>NUCLEOTIDE SEQUENCE</scope>
    <source>
        <strain evidence="1">FC423</strain>
    </source>
</reference>
<evidence type="ECO:0000313" key="2">
    <source>
        <dbReference type="Proteomes" id="UP000823399"/>
    </source>
</evidence>
<accession>A0A9P7F9A7</accession>
<dbReference type="GeneID" id="64690539"/>